<organism evidence="1 2">
    <name type="scientific">Rhodobacter capsulatus</name>
    <name type="common">Rhodopseudomonas capsulata</name>
    <dbReference type="NCBI Taxonomy" id="1061"/>
    <lineage>
        <taxon>Bacteria</taxon>
        <taxon>Pseudomonadati</taxon>
        <taxon>Pseudomonadota</taxon>
        <taxon>Alphaproteobacteria</taxon>
        <taxon>Rhodobacterales</taxon>
        <taxon>Rhodobacter group</taxon>
        <taxon>Rhodobacter</taxon>
    </lineage>
</organism>
<dbReference type="EMBL" id="FNAY01000005">
    <property type="protein sequence ID" value="SDE98353.1"/>
    <property type="molecule type" value="Genomic_DNA"/>
</dbReference>
<evidence type="ECO:0000313" key="2">
    <source>
        <dbReference type="Proteomes" id="UP000183812"/>
    </source>
</evidence>
<reference evidence="1 2" key="1">
    <citation type="submission" date="2016-10" db="EMBL/GenBank/DDBJ databases">
        <authorList>
            <person name="de Groot N.N."/>
        </authorList>
    </citation>
    <scope>NUCLEOTIDE SEQUENCE [LARGE SCALE GENOMIC DNA]</scope>
    <source>
        <strain evidence="2">DSM 938 / 37b4</strain>
    </source>
</reference>
<accession>A0A0Q1A482</accession>
<name>A0A0Q1A482_RHOCA</name>
<protein>
    <recommendedName>
        <fullName evidence="3">Sulfotransferase family protein</fullName>
    </recommendedName>
</protein>
<gene>
    <name evidence="1" type="ORF">SAMN04244550_01493</name>
</gene>
<dbReference type="InterPro" id="IPR027417">
    <property type="entry name" value="P-loop_NTPase"/>
</dbReference>
<dbReference type="AlphaFoldDB" id="A0A0Q1A482"/>
<dbReference type="Gene3D" id="3.40.50.300">
    <property type="entry name" value="P-loop containing nucleotide triphosphate hydrolases"/>
    <property type="match status" value="1"/>
</dbReference>
<dbReference type="OrthoDB" id="7687351at2"/>
<dbReference type="Proteomes" id="UP000183812">
    <property type="component" value="Unassembled WGS sequence"/>
</dbReference>
<evidence type="ECO:0008006" key="3">
    <source>
        <dbReference type="Google" id="ProtNLM"/>
    </source>
</evidence>
<proteinExistence type="predicted"/>
<dbReference type="RefSeq" id="WP_055208478.1">
    <property type="nucleotide sequence ID" value="NZ_CP061202.1"/>
</dbReference>
<sequence length="197" mass="22015">MLIFWEQRLVFLATPKAGSTAVEVALESLASVSMQRPAPMKHMSATDYHQVLAPWLAARAGAPFTTVALMREPIGWLRSWYRFRTRDDMEDPDHPMAGKSFDAFAQDYMAPKPPPQADIGSQSAHLCGPDGLPRVDRIFRYEEIDAFMNFLEDRLDCAITLSRVNVPPAADVALQPETEAALKRAMAADFRLYDSLA</sequence>
<evidence type="ECO:0000313" key="1">
    <source>
        <dbReference type="EMBL" id="SDE98353.1"/>
    </source>
</evidence>
<dbReference type="SUPFAM" id="SSF52540">
    <property type="entry name" value="P-loop containing nucleoside triphosphate hydrolases"/>
    <property type="match status" value="1"/>
</dbReference>